<dbReference type="InterPro" id="IPR013656">
    <property type="entry name" value="PAS_4"/>
</dbReference>
<dbReference type="SUPFAM" id="SSF55073">
    <property type="entry name" value="Nucleotide cyclase"/>
    <property type="match status" value="1"/>
</dbReference>
<dbReference type="SUPFAM" id="SSF141868">
    <property type="entry name" value="EAL domain-like"/>
    <property type="match status" value="1"/>
</dbReference>
<protein>
    <submittedName>
        <fullName evidence="6">Diguanylate cyclase</fullName>
    </submittedName>
</protein>
<evidence type="ECO:0000259" key="2">
    <source>
        <dbReference type="PROSITE" id="PS50112"/>
    </source>
</evidence>
<dbReference type="InterPro" id="IPR001610">
    <property type="entry name" value="PAC"/>
</dbReference>
<feature type="domain" description="EAL" evidence="4">
    <location>
        <begin position="599"/>
        <end position="854"/>
    </location>
</feature>
<dbReference type="InterPro" id="IPR000700">
    <property type="entry name" value="PAS-assoc_C"/>
</dbReference>
<organism evidence="6 7">
    <name type="scientific">Sulfurifustis variabilis</name>
    <dbReference type="NCBI Taxonomy" id="1675686"/>
    <lineage>
        <taxon>Bacteria</taxon>
        <taxon>Pseudomonadati</taxon>
        <taxon>Pseudomonadota</taxon>
        <taxon>Gammaproteobacteria</taxon>
        <taxon>Acidiferrobacterales</taxon>
        <taxon>Acidiferrobacteraceae</taxon>
        <taxon>Sulfurifustis</taxon>
    </lineage>
</organism>
<evidence type="ECO:0000256" key="1">
    <source>
        <dbReference type="ARBA" id="ARBA00001946"/>
    </source>
</evidence>
<dbReference type="InterPro" id="IPR000160">
    <property type="entry name" value="GGDEF_dom"/>
</dbReference>
<dbReference type="GO" id="GO:0003824">
    <property type="term" value="F:catalytic activity"/>
    <property type="evidence" value="ECO:0007669"/>
    <property type="project" value="UniProtKB-ARBA"/>
</dbReference>
<dbReference type="PROSITE" id="PS50112">
    <property type="entry name" value="PAS"/>
    <property type="match status" value="3"/>
</dbReference>
<dbReference type="InterPro" id="IPR035965">
    <property type="entry name" value="PAS-like_dom_sf"/>
</dbReference>
<dbReference type="PROSITE" id="PS50887">
    <property type="entry name" value="GGDEF"/>
    <property type="match status" value="1"/>
</dbReference>
<reference evidence="6 7" key="1">
    <citation type="submission" date="2015-08" db="EMBL/GenBank/DDBJ databases">
        <title>Complete genome sequence of Sulfurifustis variabilis.</title>
        <authorList>
            <person name="Miura A."/>
            <person name="Kojima H."/>
            <person name="Fukui M."/>
        </authorList>
    </citation>
    <scope>NUCLEOTIDE SEQUENCE [LARGE SCALE GENOMIC DNA]</scope>
    <source>
        <strain evidence="7">skN76</strain>
    </source>
</reference>
<feature type="domain" description="PAS" evidence="2">
    <location>
        <begin position="293"/>
        <end position="366"/>
    </location>
</feature>
<dbReference type="CDD" id="cd00130">
    <property type="entry name" value="PAS"/>
    <property type="match status" value="3"/>
</dbReference>
<dbReference type="KEGG" id="sva:SVA_2485"/>
<dbReference type="EMBL" id="AP014936">
    <property type="protein sequence ID" value="BAU49033.1"/>
    <property type="molecule type" value="Genomic_DNA"/>
</dbReference>
<feature type="domain" description="PAC" evidence="3">
    <location>
        <begin position="371"/>
        <end position="423"/>
    </location>
</feature>
<dbReference type="SMART" id="SM00091">
    <property type="entry name" value="PAS"/>
    <property type="match status" value="3"/>
</dbReference>
<dbReference type="SUPFAM" id="SSF55785">
    <property type="entry name" value="PYP-like sensor domain (PAS domain)"/>
    <property type="match status" value="3"/>
</dbReference>
<name>A0A1B4V656_9GAMM</name>
<dbReference type="PROSITE" id="PS50113">
    <property type="entry name" value="PAC"/>
    <property type="match status" value="3"/>
</dbReference>
<dbReference type="PANTHER" id="PTHR44757:SF4">
    <property type="entry name" value="DIGUANYLATE CYCLASE DGCE-RELATED"/>
    <property type="match status" value="1"/>
</dbReference>
<feature type="domain" description="GGDEF" evidence="5">
    <location>
        <begin position="455"/>
        <end position="588"/>
    </location>
</feature>
<dbReference type="OrthoDB" id="197861at2"/>
<accession>A0A1B4V656</accession>
<evidence type="ECO:0000259" key="3">
    <source>
        <dbReference type="PROSITE" id="PS50113"/>
    </source>
</evidence>
<dbReference type="InterPro" id="IPR000014">
    <property type="entry name" value="PAS"/>
</dbReference>
<proteinExistence type="predicted"/>
<dbReference type="InterPro" id="IPR029787">
    <property type="entry name" value="Nucleotide_cyclase"/>
</dbReference>
<dbReference type="NCBIfam" id="TIGR00229">
    <property type="entry name" value="sensory_box"/>
    <property type="match status" value="3"/>
</dbReference>
<dbReference type="PANTHER" id="PTHR44757">
    <property type="entry name" value="DIGUANYLATE CYCLASE DGCP"/>
    <property type="match status" value="1"/>
</dbReference>
<evidence type="ECO:0000259" key="5">
    <source>
        <dbReference type="PROSITE" id="PS50887"/>
    </source>
</evidence>
<evidence type="ECO:0000313" key="6">
    <source>
        <dbReference type="EMBL" id="BAU49033.1"/>
    </source>
</evidence>
<feature type="domain" description="PAC" evidence="3">
    <location>
        <begin position="242"/>
        <end position="292"/>
    </location>
</feature>
<dbReference type="Pfam" id="PF13426">
    <property type="entry name" value="PAS_9"/>
    <property type="match status" value="1"/>
</dbReference>
<dbReference type="Gene3D" id="3.20.20.450">
    <property type="entry name" value="EAL domain"/>
    <property type="match status" value="1"/>
</dbReference>
<dbReference type="Pfam" id="PF00990">
    <property type="entry name" value="GGDEF"/>
    <property type="match status" value="1"/>
</dbReference>
<dbReference type="InterPro" id="IPR035919">
    <property type="entry name" value="EAL_sf"/>
</dbReference>
<feature type="domain" description="PAC" evidence="3">
    <location>
        <begin position="115"/>
        <end position="173"/>
    </location>
</feature>
<evidence type="ECO:0000313" key="7">
    <source>
        <dbReference type="Proteomes" id="UP000218899"/>
    </source>
</evidence>
<dbReference type="SMART" id="SM00086">
    <property type="entry name" value="PAC"/>
    <property type="match status" value="2"/>
</dbReference>
<dbReference type="InterPro" id="IPR001633">
    <property type="entry name" value="EAL_dom"/>
</dbReference>
<dbReference type="NCBIfam" id="TIGR00254">
    <property type="entry name" value="GGDEF"/>
    <property type="match status" value="1"/>
</dbReference>
<dbReference type="Proteomes" id="UP000218899">
    <property type="component" value="Chromosome"/>
</dbReference>
<dbReference type="SMART" id="SM00052">
    <property type="entry name" value="EAL"/>
    <property type="match status" value="1"/>
</dbReference>
<dbReference type="FunFam" id="3.30.70.270:FF:000001">
    <property type="entry name" value="Diguanylate cyclase domain protein"/>
    <property type="match status" value="1"/>
</dbReference>
<dbReference type="Pfam" id="PF08448">
    <property type="entry name" value="PAS_4"/>
    <property type="match status" value="2"/>
</dbReference>
<dbReference type="SMART" id="SM00267">
    <property type="entry name" value="GGDEF"/>
    <property type="match status" value="1"/>
</dbReference>
<dbReference type="AlphaFoldDB" id="A0A1B4V656"/>
<comment type="cofactor">
    <cofactor evidence="1">
        <name>Mg(2+)</name>
        <dbReference type="ChEBI" id="CHEBI:18420"/>
    </cofactor>
</comment>
<dbReference type="Gene3D" id="3.30.450.20">
    <property type="entry name" value="PAS domain"/>
    <property type="match status" value="3"/>
</dbReference>
<dbReference type="CDD" id="cd01949">
    <property type="entry name" value="GGDEF"/>
    <property type="match status" value="1"/>
</dbReference>
<dbReference type="RefSeq" id="WP_148665460.1">
    <property type="nucleotide sequence ID" value="NZ_AP014936.1"/>
</dbReference>
<dbReference type="PROSITE" id="PS50883">
    <property type="entry name" value="EAL"/>
    <property type="match status" value="1"/>
</dbReference>
<dbReference type="Pfam" id="PF00563">
    <property type="entry name" value="EAL"/>
    <property type="match status" value="1"/>
</dbReference>
<dbReference type="CDD" id="cd01948">
    <property type="entry name" value="EAL"/>
    <property type="match status" value="1"/>
</dbReference>
<keyword evidence="7" id="KW-1185">Reference proteome</keyword>
<sequence length="871" mass="96352">MGADPSPSAVALIAWLAFALAVALGASVYALARLRTRLKAKEAILARAEAEWRYALDFADEALYLIDLDDNLVRGNEAFFRYIGQRPEEAIGRNVVELVHGGREETPCPVCQARRDRRDAVFVKEATDPWNKLHKPIEIIVRILRDADGAPIGVLQAIRDLSRQREADQALRESEIRYRNLSQAAFEGIAIHDKGVILDANQALADMLGYPLDEIIGAHMLELAAPSSRDLVMSRFAATTEQPLEIEVVRRDGTTFVAEVRARAFPYERRELRVVAVRDITELKRAQRALFEEKERLMVTLRSIGEAVIATDVNGRVEYLNPIAERLIGWASENAEGRHLGELFAVLDETGGETLTDLVGQCLARDAIVTSAGAHTLRRADGREYAIEHSAGPIRDRSGRVAGVVLAIRDVTEMRHLARQLSYQASHDALTGLLNRREFEHRLEQALEEAKRGARRHVLCYLDLDQFKVVNDSCGHVAGDQLLRQLAALIKPMIRENDTLARLGGDEFGILLEGCGLERARELAEHVRRAISDFRFVWGDRRFDVGASIGLAEIGKDSASAVEVLSAADAACYVAKDLGRNRVYVHQLDDTALTRHRNEIRWAQRLSNAVQEDRLLLYAQPIVALQDASRPVRYEILVRLVDEGGGLVPPMAFIPAAERYNLMAAVDRWVIGTTLARMRQRDAQGAEPFDCAVNVSGRSLCEPGFLEFVRGEIGSSGIAPSRLSFELTETAAVANFAQAKQFMTELRQLGCRFALDDFGSGLSSFAYLKNLPVDFLKIDGSFVRDMGNDPIDSALVESINQLGHVMGIETIAEYVEHPGVLERLRAMGVDFAQGNVICRPVPLDEALQATLDLPRGVPSVSRGQRGSRKGA</sequence>
<gene>
    <name evidence="6" type="ORF">SVA_2485</name>
</gene>
<dbReference type="InterPro" id="IPR052155">
    <property type="entry name" value="Biofilm_reg_signaling"/>
</dbReference>
<dbReference type="InterPro" id="IPR043128">
    <property type="entry name" value="Rev_trsase/Diguanyl_cyclase"/>
</dbReference>
<dbReference type="Gene3D" id="3.30.70.270">
    <property type="match status" value="1"/>
</dbReference>
<evidence type="ECO:0000259" key="4">
    <source>
        <dbReference type="PROSITE" id="PS50883"/>
    </source>
</evidence>
<feature type="domain" description="PAS" evidence="2">
    <location>
        <begin position="48"/>
        <end position="100"/>
    </location>
</feature>
<feature type="domain" description="PAS" evidence="2">
    <location>
        <begin position="189"/>
        <end position="243"/>
    </location>
</feature>